<feature type="domain" description="Major facilitator superfamily (MFS) profile" evidence="8">
    <location>
        <begin position="55"/>
        <end position="470"/>
    </location>
</feature>
<evidence type="ECO:0000256" key="2">
    <source>
        <dbReference type="ARBA" id="ARBA00022448"/>
    </source>
</evidence>
<evidence type="ECO:0000256" key="7">
    <source>
        <dbReference type="SAM" id="Phobius"/>
    </source>
</evidence>
<keyword evidence="5 7" id="KW-0472">Membrane</keyword>
<keyword evidence="4 7" id="KW-1133">Transmembrane helix</keyword>
<feature type="transmembrane region" description="Helical" evidence="7">
    <location>
        <begin position="322"/>
        <end position="341"/>
    </location>
</feature>
<dbReference type="Proteomes" id="UP000034680">
    <property type="component" value="Unassembled WGS sequence"/>
</dbReference>
<feature type="transmembrane region" description="Helical" evidence="7">
    <location>
        <begin position="182"/>
        <end position="204"/>
    </location>
</feature>
<feature type="transmembrane region" description="Helical" evidence="7">
    <location>
        <begin position="443"/>
        <end position="466"/>
    </location>
</feature>
<accession>A0A0G2FIU3</accession>
<reference evidence="9 10" key="2">
    <citation type="submission" date="2015-05" db="EMBL/GenBank/DDBJ databases">
        <authorList>
            <person name="Morales-Cruz A."/>
            <person name="Amrine K.C."/>
            <person name="Cantu D."/>
        </authorList>
    </citation>
    <scope>NUCLEOTIDE SEQUENCE [LARGE SCALE GENOMIC DNA]</scope>
    <source>
        <strain evidence="9">DA912</strain>
    </source>
</reference>
<feature type="transmembrane region" description="Helical" evidence="7">
    <location>
        <begin position="412"/>
        <end position="431"/>
    </location>
</feature>
<comment type="caution">
    <text evidence="9">The sequence shown here is derived from an EMBL/GenBank/DDBJ whole genome shotgun (WGS) entry which is preliminary data.</text>
</comment>
<feature type="transmembrane region" description="Helical" evidence="7">
    <location>
        <begin position="147"/>
        <end position="170"/>
    </location>
</feature>
<evidence type="ECO:0000259" key="8">
    <source>
        <dbReference type="PROSITE" id="PS50850"/>
    </source>
</evidence>
<evidence type="ECO:0000313" key="10">
    <source>
        <dbReference type="Proteomes" id="UP000034680"/>
    </source>
</evidence>
<evidence type="ECO:0000256" key="5">
    <source>
        <dbReference type="ARBA" id="ARBA00023136"/>
    </source>
</evidence>
<dbReference type="PROSITE" id="PS50850">
    <property type="entry name" value="MFS"/>
    <property type="match status" value="1"/>
</dbReference>
<feature type="transmembrane region" description="Helical" evidence="7">
    <location>
        <begin position="216"/>
        <end position="238"/>
    </location>
</feature>
<feature type="transmembrane region" description="Helical" evidence="7">
    <location>
        <begin position="51"/>
        <end position="68"/>
    </location>
</feature>
<reference evidence="9 10" key="1">
    <citation type="submission" date="2015-05" db="EMBL/GenBank/DDBJ databases">
        <title>Distinctive expansion of gene families associated with plant cell wall degradation and secondary metabolism in the genomes of grapevine trunk pathogens.</title>
        <authorList>
            <person name="Lawrence D.P."/>
            <person name="Travadon R."/>
            <person name="Rolshausen P.E."/>
            <person name="Baumgartner K."/>
        </authorList>
    </citation>
    <scope>NUCLEOTIDE SEQUENCE [LARGE SCALE GENOMIC DNA]</scope>
    <source>
        <strain evidence="9">DA912</strain>
    </source>
</reference>
<dbReference type="AlphaFoldDB" id="A0A0G2FIU3"/>
<keyword evidence="3 7" id="KW-0812">Transmembrane</keyword>
<dbReference type="FunFam" id="1.20.1250.20:FF:000013">
    <property type="entry name" value="MFS general substrate transporter"/>
    <property type="match status" value="1"/>
</dbReference>
<dbReference type="PANTHER" id="PTHR43791">
    <property type="entry name" value="PERMEASE-RELATED"/>
    <property type="match status" value="1"/>
</dbReference>
<keyword evidence="2" id="KW-0813">Transport</keyword>
<protein>
    <submittedName>
        <fullName evidence="9">Putative mfs transporter</fullName>
    </submittedName>
</protein>
<organism evidence="9 10">
    <name type="scientific">Diaporthe ampelina</name>
    <dbReference type="NCBI Taxonomy" id="1214573"/>
    <lineage>
        <taxon>Eukaryota</taxon>
        <taxon>Fungi</taxon>
        <taxon>Dikarya</taxon>
        <taxon>Ascomycota</taxon>
        <taxon>Pezizomycotina</taxon>
        <taxon>Sordariomycetes</taxon>
        <taxon>Sordariomycetidae</taxon>
        <taxon>Diaporthales</taxon>
        <taxon>Diaporthaceae</taxon>
        <taxon>Diaporthe</taxon>
    </lineage>
</organism>
<dbReference type="EMBL" id="LCUC01000220">
    <property type="protein sequence ID" value="KKY33984.1"/>
    <property type="molecule type" value="Genomic_DNA"/>
</dbReference>
<dbReference type="Pfam" id="PF07690">
    <property type="entry name" value="MFS_1"/>
    <property type="match status" value="1"/>
</dbReference>
<keyword evidence="6" id="KW-0175">Coiled coil</keyword>
<feature type="transmembrane region" description="Helical" evidence="7">
    <location>
        <begin position="92"/>
        <end position="110"/>
    </location>
</feature>
<name>A0A0G2FIU3_9PEZI</name>
<evidence type="ECO:0000256" key="1">
    <source>
        <dbReference type="ARBA" id="ARBA00004141"/>
    </source>
</evidence>
<feature type="transmembrane region" description="Helical" evidence="7">
    <location>
        <begin position="379"/>
        <end position="400"/>
    </location>
</feature>
<dbReference type="PANTHER" id="PTHR43791:SF78">
    <property type="entry name" value="TRANSPORTER, PUTATIVE (AFU_ORTHOLOGUE AFUA_3G01370)-RELATED"/>
    <property type="match status" value="1"/>
</dbReference>
<dbReference type="InterPro" id="IPR020846">
    <property type="entry name" value="MFS_dom"/>
</dbReference>
<dbReference type="SUPFAM" id="SSF103473">
    <property type="entry name" value="MFS general substrate transporter"/>
    <property type="match status" value="1"/>
</dbReference>
<evidence type="ECO:0000256" key="3">
    <source>
        <dbReference type="ARBA" id="ARBA00022692"/>
    </source>
</evidence>
<dbReference type="InterPro" id="IPR011701">
    <property type="entry name" value="MFS"/>
</dbReference>
<feature type="coiled-coil region" evidence="6">
    <location>
        <begin position="459"/>
        <end position="486"/>
    </location>
</feature>
<feature type="transmembrane region" description="Helical" evidence="7">
    <location>
        <begin position="353"/>
        <end position="373"/>
    </location>
</feature>
<sequence length="516" mass="57594">MGDKIEDLPASEHVHDHDILDDEKTAGETAEHLRKLTPEELVIEKKLRKKIDLLIMPLCVLVYLMNYIDRNNYAAARLQGLEEDLNMTDEQYQIGLSTLFVGYVLMQVPSNAMLNYAGRPSWYIGFFVCVWGLVSLLTSQVKTAGQIIATRFILGFVEAPFFPGILFYLSKWYTKEELSLRMAIFYSGSLISGAFGNLIAAGILSGLAGARGYSAWQWLYILEGAITIFFGILVVIILPDFPDTWKKLSEDERRVATRRLAIEASEADVDEAGGMSQLRGIKLALTDPKTYLLALAYHGQTGAAGIQNYFPTLTETVASDRIHALLLCAPPYIFMVFYSFIHCRISDKLAKRFWFFTYPIPITIVGFIVFMTADNFGARYFSLFLQIFVFALNGIIYAWISSSIPRPPAKRAAALAFINSVGNAASIWTPFTYKSKDAPHYRPALGICIGLQVLAAACALALKVLLEKQNAQLARMENSDAQLTERDVKKLEKTAQVEGVSVAEARALQKGYRYVV</sequence>
<comment type="subcellular location">
    <subcellularLocation>
        <location evidence="1">Membrane</location>
        <topology evidence="1">Multi-pass membrane protein</topology>
    </subcellularLocation>
</comment>
<dbReference type="OrthoDB" id="2250022at2759"/>
<dbReference type="Gene3D" id="1.20.1250.20">
    <property type="entry name" value="MFS general substrate transporter like domains"/>
    <property type="match status" value="2"/>
</dbReference>
<evidence type="ECO:0000313" key="9">
    <source>
        <dbReference type="EMBL" id="KKY33984.1"/>
    </source>
</evidence>
<dbReference type="GO" id="GO:0016020">
    <property type="term" value="C:membrane"/>
    <property type="evidence" value="ECO:0007669"/>
    <property type="project" value="UniProtKB-SubCell"/>
</dbReference>
<feature type="transmembrane region" description="Helical" evidence="7">
    <location>
        <begin position="291"/>
        <end position="310"/>
    </location>
</feature>
<keyword evidence="10" id="KW-1185">Reference proteome</keyword>
<proteinExistence type="predicted"/>
<gene>
    <name evidence="9" type="ORF">UCDDA912_g06015</name>
</gene>
<dbReference type="GO" id="GO:0022857">
    <property type="term" value="F:transmembrane transporter activity"/>
    <property type="evidence" value="ECO:0007669"/>
    <property type="project" value="InterPro"/>
</dbReference>
<dbReference type="InterPro" id="IPR036259">
    <property type="entry name" value="MFS_trans_sf"/>
</dbReference>
<feature type="transmembrane region" description="Helical" evidence="7">
    <location>
        <begin position="122"/>
        <end position="141"/>
    </location>
</feature>
<evidence type="ECO:0000256" key="4">
    <source>
        <dbReference type="ARBA" id="ARBA00022989"/>
    </source>
</evidence>
<evidence type="ECO:0000256" key="6">
    <source>
        <dbReference type="SAM" id="Coils"/>
    </source>
</evidence>
<dbReference type="FunFam" id="1.20.1250.20:FF:000057">
    <property type="entry name" value="MFS general substrate transporter"/>
    <property type="match status" value="1"/>
</dbReference>